<feature type="region of interest" description="Disordered" evidence="1">
    <location>
        <begin position="72"/>
        <end position="95"/>
    </location>
</feature>
<accession>E1IGJ8</accession>
<name>E1IGJ8_9CHLR</name>
<dbReference type="AlphaFoldDB" id="E1IGJ8"/>
<evidence type="ECO:0000313" key="3">
    <source>
        <dbReference type="Proteomes" id="UP000054010"/>
    </source>
</evidence>
<keyword evidence="3" id="KW-1185">Reference proteome</keyword>
<comment type="caution">
    <text evidence="2">The sequence shown here is derived from an EMBL/GenBank/DDBJ whole genome shotgun (WGS) entry which is preliminary data.</text>
</comment>
<organism evidence="2 3">
    <name type="scientific">Oscillochloris trichoides DG-6</name>
    <dbReference type="NCBI Taxonomy" id="765420"/>
    <lineage>
        <taxon>Bacteria</taxon>
        <taxon>Bacillati</taxon>
        <taxon>Chloroflexota</taxon>
        <taxon>Chloroflexia</taxon>
        <taxon>Chloroflexales</taxon>
        <taxon>Chloroflexineae</taxon>
        <taxon>Oscillochloridaceae</taxon>
        <taxon>Oscillochloris</taxon>
    </lineage>
</organism>
<dbReference type="EMBL" id="ADVR01000108">
    <property type="protein sequence ID" value="EFO79667.1"/>
    <property type="molecule type" value="Genomic_DNA"/>
</dbReference>
<protein>
    <submittedName>
        <fullName evidence="2">Uncharacterized protein</fullName>
    </submittedName>
</protein>
<dbReference type="Proteomes" id="UP000054010">
    <property type="component" value="Unassembled WGS sequence"/>
</dbReference>
<feature type="compositionally biased region" description="Low complexity" evidence="1">
    <location>
        <begin position="76"/>
        <end position="87"/>
    </location>
</feature>
<proteinExistence type="predicted"/>
<dbReference type="HOGENOM" id="CLU_2370146_0_0_0"/>
<reference evidence="2 3" key="1">
    <citation type="journal article" date="2011" name="J. Bacteriol.">
        <title>Draft genome sequence of the anoxygenic filamentous phototrophic bacterium Oscillochloris trichoides subsp. DG-6.</title>
        <authorList>
            <person name="Kuznetsov B.B."/>
            <person name="Ivanovsky R.N."/>
            <person name="Keppen O.I."/>
            <person name="Sukhacheva M.V."/>
            <person name="Bumazhkin B.K."/>
            <person name="Patutina E.O."/>
            <person name="Beletsky A.V."/>
            <person name="Mardanov A.V."/>
            <person name="Baslerov R.V."/>
            <person name="Panteleeva A.N."/>
            <person name="Kolganova T.V."/>
            <person name="Ravin N.V."/>
            <person name="Skryabin K.G."/>
        </authorList>
    </citation>
    <scope>NUCLEOTIDE SEQUENCE [LARGE SCALE GENOMIC DNA]</scope>
    <source>
        <strain evidence="2 3">DG-6</strain>
    </source>
</reference>
<dbReference type="eggNOG" id="ENOG502ZQ91">
    <property type="taxonomic scope" value="Bacteria"/>
</dbReference>
<gene>
    <name evidence="2" type="ORF">OSCT_2449</name>
</gene>
<evidence type="ECO:0000256" key="1">
    <source>
        <dbReference type="SAM" id="MobiDB-lite"/>
    </source>
</evidence>
<evidence type="ECO:0000313" key="2">
    <source>
        <dbReference type="EMBL" id="EFO79667.1"/>
    </source>
</evidence>
<sequence>MWYDDNPKLSVAHKIEDAIGAYRHRFPQTTPTLVLVNEAEVTEVAWIEVRGMATVHRNTVWVGLEREDQLKEMRLPAATTPSAPAAKPQRRKTRS</sequence>